<dbReference type="AlphaFoldDB" id="A0AAE1E4Y4"/>
<evidence type="ECO:0000313" key="1">
    <source>
        <dbReference type="EMBL" id="KAK3794192.1"/>
    </source>
</evidence>
<accession>A0AAE1E4Y4</accession>
<dbReference type="Proteomes" id="UP001283361">
    <property type="component" value="Unassembled WGS sequence"/>
</dbReference>
<keyword evidence="2" id="KW-1185">Reference proteome</keyword>
<gene>
    <name evidence="1" type="ORF">RRG08_049592</name>
</gene>
<evidence type="ECO:0000313" key="2">
    <source>
        <dbReference type="Proteomes" id="UP001283361"/>
    </source>
</evidence>
<name>A0AAE1E4Y4_9GAST</name>
<comment type="caution">
    <text evidence="1">The sequence shown here is derived from an EMBL/GenBank/DDBJ whole genome shotgun (WGS) entry which is preliminary data.</text>
</comment>
<dbReference type="EMBL" id="JAWDGP010001132">
    <property type="protein sequence ID" value="KAK3794192.1"/>
    <property type="molecule type" value="Genomic_DNA"/>
</dbReference>
<organism evidence="1 2">
    <name type="scientific">Elysia crispata</name>
    <name type="common">lettuce slug</name>
    <dbReference type="NCBI Taxonomy" id="231223"/>
    <lineage>
        <taxon>Eukaryota</taxon>
        <taxon>Metazoa</taxon>
        <taxon>Spiralia</taxon>
        <taxon>Lophotrochozoa</taxon>
        <taxon>Mollusca</taxon>
        <taxon>Gastropoda</taxon>
        <taxon>Heterobranchia</taxon>
        <taxon>Euthyneura</taxon>
        <taxon>Panpulmonata</taxon>
        <taxon>Sacoglossa</taxon>
        <taxon>Placobranchoidea</taxon>
        <taxon>Plakobranchidae</taxon>
        <taxon>Elysia</taxon>
    </lineage>
</organism>
<reference evidence="1" key="1">
    <citation type="journal article" date="2023" name="G3 (Bethesda)">
        <title>A reference genome for the long-term kleptoplast-retaining sea slug Elysia crispata morphotype clarki.</title>
        <authorList>
            <person name="Eastman K.E."/>
            <person name="Pendleton A.L."/>
            <person name="Shaikh M.A."/>
            <person name="Suttiyut T."/>
            <person name="Ogas R."/>
            <person name="Tomko P."/>
            <person name="Gavelis G."/>
            <person name="Widhalm J.R."/>
            <person name="Wisecaver J.H."/>
        </authorList>
    </citation>
    <scope>NUCLEOTIDE SEQUENCE</scope>
    <source>
        <strain evidence="1">ECLA1</strain>
    </source>
</reference>
<proteinExistence type="predicted"/>
<protein>
    <submittedName>
        <fullName evidence="1">Uncharacterized protein</fullName>
    </submittedName>
</protein>
<sequence length="111" mass="12559">MLVWRISPNLIAKILRPRDYQTEINLATSTWKKDLKTKPTTVLRLMSSTEVTLEMRNESTGGEDYVPLTQSTKDMWCSATTSFHLLNNFWSCGDPGTPTPAKHDLLKGCDI</sequence>